<dbReference type="RefSeq" id="WP_121003355.1">
    <property type="nucleotide sequence ID" value="NZ_RBXO01000001.1"/>
</dbReference>
<protein>
    <submittedName>
        <fullName evidence="1">Uncharacterized protein</fullName>
    </submittedName>
</protein>
<comment type="caution">
    <text evidence="1">The sequence shown here is derived from an EMBL/GenBank/DDBJ whole genome shotgun (WGS) entry which is preliminary data.</text>
</comment>
<reference evidence="1 2" key="1">
    <citation type="submission" date="2018-10" db="EMBL/GenBank/DDBJ databases">
        <title>Sequencing the genomes of 1000 actinobacteria strains.</title>
        <authorList>
            <person name="Klenk H.-P."/>
        </authorList>
    </citation>
    <scope>NUCLEOTIDE SEQUENCE [LARGE SCALE GENOMIC DNA]</scope>
    <source>
        <strain evidence="1 2">DSM 43800</strain>
    </source>
</reference>
<dbReference type="OrthoDB" id="5181866at2"/>
<gene>
    <name evidence="1" type="ORF">C8E97_1794</name>
</gene>
<dbReference type="EMBL" id="RBXO01000001">
    <property type="protein sequence ID" value="RKT53236.1"/>
    <property type="molecule type" value="Genomic_DNA"/>
</dbReference>
<organism evidence="1 2">
    <name type="scientific">Saccharothrix australiensis</name>
    <dbReference type="NCBI Taxonomy" id="2072"/>
    <lineage>
        <taxon>Bacteria</taxon>
        <taxon>Bacillati</taxon>
        <taxon>Actinomycetota</taxon>
        <taxon>Actinomycetes</taxon>
        <taxon>Pseudonocardiales</taxon>
        <taxon>Pseudonocardiaceae</taxon>
        <taxon>Saccharothrix</taxon>
    </lineage>
</organism>
<keyword evidence="2" id="KW-1185">Reference proteome</keyword>
<evidence type="ECO:0000313" key="2">
    <source>
        <dbReference type="Proteomes" id="UP000282084"/>
    </source>
</evidence>
<sequence length="188" mass="20481">MSLRLLLPAVLVAAVLTAVVGVPVRELYQRPVRAAAEPVVAPSSSVPRDAQPGSPAVRLSVDAAQHPDGARVRDVLQDHFDAINAHDYARWTRTVTAERTRRTPRARWEAEYESSRDGTIQVLRVETASRTRLRVLMTFVSTQDVAKAPPDLRSDCITWRVVYPMQVEAGGLRVDSGTEGAGSQAAAC</sequence>
<name>A0A495VV16_9PSEU</name>
<dbReference type="Proteomes" id="UP000282084">
    <property type="component" value="Unassembled WGS sequence"/>
</dbReference>
<dbReference type="AlphaFoldDB" id="A0A495VV16"/>
<accession>A0A495VV16</accession>
<proteinExistence type="predicted"/>
<evidence type="ECO:0000313" key="1">
    <source>
        <dbReference type="EMBL" id="RKT53236.1"/>
    </source>
</evidence>